<reference evidence="5" key="1">
    <citation type="journal article" date="2019" name="Int. J. Syst. Evol. Microbiol.">
        <title>The Global Catalogue of Microorganisms (GCM) 10K type strain sequencing project: providing services to taxonomists for standard genome sequencing and annotation.</title>
        <authorList>
            <consortium name="The Broad Institute Genomics Platform"/>
            <consortium name="The Broad Institute Genome Sequencing Center for Infectious Disease"/>
            <person name="Wu L."/>
            <person name="Ma J."/>
        </authorList>
    </citation>
    <scope>NUCLEOTIDE SEQUENCE [LARGE SCALE GENOMIC DNA]</scope>
    <source>
        <strain evidence="5">KCTC 32239</strain>
    </source>
</reference>
<feature type="domain" description="Ice-binding protein C-terminal" evidence="3">
    <location>
        <begin position="186"/>
        <end position="208"/>
    </location>
</feature>
<feature type="transmembrane region" description="Helical" evidence="1">
    <location>
        <begin position="191"/>
        <end position="209"/>
    </location>
</feature>
<evidence type="ECO:0000256" key="1">
    <source>
        <dbReference type="SAM" id="Phobius"/>
    </source>
</evidence>
<comment type="caution">
    <text evidence="4">The sequence shown here is derived from an EMBL/GenBank/DDBJ whole genome shotgun (WGS) entry which is preliminary data.</text>
</comment>
<feature type="chain" id="PRO_5047400326" description="Ice-binding protein C-terminal domain-containing protein" evidence="2">
    <location>
        <begin position="24"/>
        <end position="212"/>
    </location>
</feature>
<organism evidence="4 5">
    <name type="scientific">Cellvibrio zantedeschiae</name>
    <dbReference type="NCBI Taxonomy" id="1237077"/>
    <lineage>
        <taxon>Bacteria</taxon>
        <taxon>Pseudomonadati</taxon>
        <taxon>Pseudomonadota</taxon>
        <taxon>Gammaproteobacteria</taxon>
        <taxon>Cellvibrionales</taxon>
        <taxon>Cellvibrionaceae</taxon>
        <taxon>Cellvibrio</taxon>
    </lineage>
</organism>
<evidence type="ECO:0000313" key="4">
    <source>
        <dbReference type="EMBL" id="GGY85145.1"/>
    </source>
</evidence>
<dbReference type="InterPro" id="IPR013424">
    <property type="entry name" value="Ice-binding_C"/>
</dbReference>
<dbReference type="EMBL" id="BMYZ01000003">
    <property type="protein sequence ID" value="GGY85145.1"/>
    <property type="molecule type" value="Genomic_DNA"/>
</dbReference>
<dbReference type="RefSeq" id="WP_189420553.1">
    <property type="nucleotide sequence ID" value="NZ_BMYZ01000003.1"/>
</dbReference>
<name>A0ABQ3BAI8_9GAMM</name>
<dbReference type="Proteomes" id="UP000619761">
    <property type="component" value="Unassembled WGS sequence"/>
</dbReference>
<proteinExistence type="predicted"/>
<keyword evidence="5" id="KW-1185">Reference proteome</keyword>
<evidence type="ECO:0000259" key="3">
    <source>
        <dbReference type="Pfam" id="PF07589"/>
    </source>
</evidence>
<evidence type="ECO:0000256" key="2">
    <source>
        <dbReference type="SAM" id="SignalP"/>
    </source>
</evidence>
<accession>A0ABQ3BAI8</accession>
<gene>
    <name evidence="4" type="ORF">GCM10011613_32820</name>
</gene>
<keyword evidence="2" id="KW-0732">Signal</keyword>
<evidence type="ECO:0000313" key="5">
    <source>
        <dbReference type="Proteomes" id="UP000619761"/>
    </source>
</evidence>
<keyword evidence="1" id="KW-0812">Transmembrane</keyword>
<feature type="signal peptide" evidence="2">
    <location>
        <begin position="1"/>
        <end position="23"/>
    </location>
</feature>
<sequence>MNRIFKSVALVVASLVVSASANAVVITASAANQLTSTVAGVTTVTFDSGTCAGYASCSGDFAIVSGFSSGKYAAPFTDATNYLSVPNPSATSLSATLKLGTTADYFGLFWGSIDTYNIITFLLGNTQVASYTGAQLPTLTADGNQTAWASNRYINFDFGAAKFDTVKITSNGFAFESDNHAFRKTAVPEPMTLVLMGLGVFGLVATRRFKRA</sequence>
<keyword evidence="1" id="KW-0472">Membrane</keyword>
<dbReference type="Pfam" id="PF07589">
    <property type="entry name" value="PEP-CTERM"/>
    <property type="match status" value="1"/>
</dbReference>
<protein>
    <recommendedName>
        <fullName evidence="3">Ice-binding protein C-terminal domain-containing protein</fullName>
    </recommendedName>
</protein>
<dbReference type="NCBIfam" id="TIGR02595">
    <property type="entry name" value="PEP_CTERM"/>
    <property type="match status" value="1"/>
</dbReference>
<keyword evidence="1" id="KW-1133">Transmembrane helix</keyword>